<dbReference type="SMART" id="SM00225">
    <property type="entry name" value="BTB"/>
    <property type="match status" value="1"/>
</dbReference>
<dbReference type="SUPFAM" id="SSF54695">
    <property type="entry name" value="POZ domain"/>
    <property type="match status" value="1"/>
</dbReference>
<evidence type="ECO:0000313" key="3">
    <source>
        <dbReference type="Proteomes" id="UP000250043"/>
    </source>
</evidence>
<reference evidence="2 3" key="1">
    <citation type="submission" date="2016-07" db="EMBL/GenBank/DDBJ databases">
        <title>Draft genome of the white-rot fungus Obba rivulosa 3A-2.</title>
        <authorList>
            <consortium name="DOE Joint Genome Institute"/>
            <person name="Miettinen O."/>
            <person name="Riley R."/>
            <person name="Acob R."/>
            <person name="Barry K."/>
            <person name="Cullen D."/>
            <person name="De Vries R."/>
            <person name="Hainaut M."/>
            <person name="Hatakka A."/>
            <person name="Henrissat B."/>
            <person name="Hilden K."/>
            <person name="Kuo R."/>
            <person name="Labutti K."/>
            <person name="Lipzen A."/>
            <person name="Makela M.R."/>
            <person name="Sandor L."/>
            <person name="Spatafora J.W."/>
            <person name="Grigoriev I.V."/>
            <person name="Hibbett D.S."/>
        </authorList>
    </citation>
    <scope>NUCLEOTIDE SEQUENCE [LARGE SCALE GENOMIC DNA]</scope>
    <source>
        <strain evidence="2 3">3A-2</strain>
    </source>
</reference>
<dbReference type="OrthoDB" id="3036049at2759"/>
<accession>A0A8E2DH09</accession>
<dbReference type="EMBL" id="KV722588">
    <property type="protein sequence ID" value="OCH85374.1"/>
    <property type="molecule type" value="Genomic_DNA"/>
</dbReference>
<dbReference type="Gene3D" id="3.30.710.10">
    <property type="entry name" value="Potassium Channel Kv1.1, Chain A"/>
    <property type="match status" value="1"/>
</dbReference>
<keyword evidence="3" id="KW-1185">Reference proteome</keyword>
<evidence type="ECO:0000259" key="1">
    <source>
        <dbReference type="PROSITE" id="PS50097"/>
    </source>
</evidence>
<evidence type="ECO:0000313" key="2">
    <source>
        <dbReference type="EMBL" id="OCH85374.1"/>
    </source>
</evidence>
<organism evidence="2 3">
    <name type="scientific">Obba rivulosa</name>
    <dbReference type="NCBI Taxonomy" id="1052685"/>
    <lineage>
        <taxon>Eukaryota</taxon>
        <taxon>Fungi</taxon>
        <taxon>Dikarya</taxon>
        <taxon>Basidiomycota</taxon>
        <taxon>Agaricomycotina</taxon>
        <taxon>Agaricomycetes</taxon>
        <taxon>Polyporales</taxon>
        <taxon>Gelatoporiaceae</taxon>
        <taxon>Obba</taxon>
    </lineage>
</organism>
<dbReference type="PROSITE" id="PS50097">
    <property type="entry name" value="BTB"/>
    <property type="match status" value="1"/>
</dbReference>
<dbReference type="Pfam" id="PF00651">
    <property type="entry name" value="BTB"/>
    <property type="match status" value="1"/>
</dbReference>
<dbReference type="Proteomes" id="UP000250043">
    <property type="component" value="Unassembled WGS sequence"/>
</dbReference>
<protein>
    <recommendedName>
        <fullName evidence="1">BTB domain-containing protein</fullName>
    </recommendedName>
</protein>
<dbReference type="InterPro" id="IPR000210">
    <property type="entry name" value="BTB/POZ_dom"/>
</dbReference>
<proteinExistence type="predicted"/>
<sequence length="321" mass="36876">MQVDDQVPTSNVIRSEEFWYPDGSVVLVAGNTTFRVYQGLLSQHSVVFRDMFTIPQPEIAEKMDGCPIVRLSESPQELVHVLRVLHGGNLNLLRPDVEGIPFAILAALVRFGHKYEMLMLRDQALKLLDQVFYDTPSKFTEFTFLSEHLDYAPVEIHLREAITVVNLARLTNTLSMLPLALYMCSQLDEELILGFEQDGRREQLDPADAVLCVSAKQRLSHDITHLLFRMFEYDDSMSKHCADRDFCVPLLHDAMERVGLENYGTVLHFGPLDGWDHFMEEAFEPVAPCSSCQSRTCKKKKLGRMQIWRNLFVYFKLDNQT</sequence>
<dbReference type="InterPro" id="IPR011333">
    <property type="entry name" value="SKP1/BTB/POZ_sf"/>
</dbReference>
<dbReference type="AlphaFoldDB" id="A0A8E2DH09"/>
<feature type="domain" description="BTB" evidence="1">
    <location>
        <begin position="23"/>
        <end position="94"/>
    </location>
</feature>
<name>A0A8E2DH09_9APHY</name>
<gene>
    <name evidence="2" type="ORF">OBBRIDRAFT_798257</name>
</gene>